<dbReference type="GeneID" id="77953648"/>
<keyword evidence="2" id="KW-1185">Reference proteome</keyword>
<organism evidence="1 2">
    <name type="scientific">Stenotrophomonas phage vB_SmaS_BUCT548</name>
    <dbReference type="NCBI Taxonomy" id="2712941"/>
    <lineage>
        <taxon>Viruses</taxon>
        <taxon>Duplodnaviria</taxon>
        <taxon>Heunggongvirae</taxon>
        <taxon>Uroviricota</taxon>
        <taxon>Caudoviricetes</taxon>
        <taxon>Beaumontvirinae</taxon>
        <taxon>Bixiavirus</taxon>
        <taxon>Bixiavirus BUCT548</taxon>
    </lineage>
</organism>
<dbReference type="RefSeq" id="YP_010677274.1">
    <property type="nucleotide sequence ID" value="NC_071019.1"/>
</dbReference>
<accession>A0A7D2HH97</accession>
<dbReference type="Proteomes" id="UP000509570">
    <property type="component" value="Segment"/>
</dbReference>
<evidence type="ECO:0000313" key="1">
    <source>
        <dbReference type="EMBL" id="QIQ60809.1"/>
    </source>
</evidence>
<protein>
    <submittedName>
        <fullName evidence="1">Uncharacterized protein</fullName>
    </submittedName>
</protein>
<evidence type="ECO:0000313" key="2">
    <source>
        <dbReference type="Proteomes" id="UP000509570"/>
    </source>
</evidence>
<name>A0A7D2HH97_9CAUD</name>
<reference evidence="1 2" key="1">
    <citation type="submission" date="2020-01" db="EMBL/GenBank/DDBJ databases">
        <authorList>
            <person name="Zhang W."/>
            <person name="Zhang R."/>
            <person name="Hu Y."/>
            <person name="Liu Y."/>
            <person name="Lin W."/>
            <person name="Wang L."/>
            <person name="Li J."/>
            <person name="An X."/>
            <person name="Song L."/>
            <person name="Fan H."/>
            <person name="Shi T."/>
            <person name="Liu H."/>
            <person name="Tong Y."/>
        </authorList>
    </citation>
    <scope>NUCLEOTIDE SEQUENCE [LARGE SCALE GENOMIC DNA]</scope>
</reference>
<proteinExistence type="predicted"/>
<sequence>MSNVEHTIDFSTSVRMEEITDRIDELRQYIEDKREEFNDMPENEGVDFDAWLRNEADYDADDDEELTALEAIAEELRGMGGNHQWHGDWYPDEIIHTDDFEERMDDMVEELYDFHKGLPSWISVKIDYDALKQDYTVHEFDGHIFYAR</sequence>
<dbReference type="EMBL" id="MN937349">
    <property type="protein sequence ID" value="QIQ60809.1"/>
    <property type="molecule type" value="Genomic_DNA"/>
</dbReference>
<dbReference type="KEGG" id="vg:77953648"/>